<accession>A0ABM1N050</accession>
<dbReference type="GeneID" id="108565320"/>
<keyword evidence="1" id="KW-1185">Reference proteome</keyword>
<evidence type="ECO:0000313" key="2">
    <source>
        <dbReference type="RefSeq" id="XP_017780200.1"/>
    </source>
</evidence>
<sequence>MSGIDDSFGCGSKPKLSSTEDWEMYSSHSFILCINTEPSKMIHQLYVVGNKMKTLLPKEFHKFPSPEDDTSMLILKWVSLFNIINNYSASSCVCKRPCIKNLYLVLEIFEYNISQWEKIVFRYNSYKTDEDFKRILHEKHKEWETLKRYYDRMISDACLVRNKDEIAIKRLLKSTLPRVQEQNTSLTIVSFDEEYDVHPSPSKIRRISTTTRPAQSFTNTREYEIDESSNMETGPSYQEADNIDIELQYQSYSAAGPSCFVAGPSNVEARYSNAIVKVPNAVPASSNVEASTSYAIAGPSNDEARNSYTAAGHSNAETDSFRIYQRNEWSSSLSTSYSVFSTPGESDSLDFQEDSFCCVKRHAITNKNYQFNFFCRIAEIENKLCNYILYNDEICNTYGFPAEFR</sequence>
<protein>
    <submittedName>
        <fullName evidence="2">Uncharacterized protein LOC108565320</fullName>
    </submittedName>
</protein>
<dbReference type="RefSeq" id="XP_017780200.1">
    <property type="nucleotide sequence ID" value="XM_017924711.1"/>
</dbReference>
<dbReference type="Proteomes" id="UP000695000">
    <property type="component" value="Unplaced"/>
</dbReference>
<proteinExistence type="predicted"/>
<reference evidence="2" key="1">
    <citation type="submission" date="2025-08" db="UniProtKB">
        <authorList>
            <consortium name="RefSeq"/>
        </authorList>
    </citation>
    <scope>IDENTIFICATION</scope>
    <source>
        <tissue evidence="2">Whole Larva</tissue>
    </source>
</reference>
<organism evidence="1 2">
    <name type="scientific">Nicrophorus vespilloides</name>
    <name type="common">Boreal carrion beetle</name>
    <dbReference type="NCBI Taxonomy" id="110193"/>
    <lineage>
        <taxon>Eukaryota</taxon>
        <taxon>Metazoa</taxon>
        <taxon>Ecdysozoa</taxon>
        <taxon>Arthropoda</taxon>
        <taxon>Hexapoda</taxon>
        <taxon>Insecta</taxon>
        <taxon>Pterygota</taxon>
        <taxon>Neoptera</taxon>
        <taxon>Endopterygota</taxon>
        <taxon>Coleoptera</taxon>
        <taxon>Polyphaga</taxon>
        <taxon>Staphyliniformia</taxon>
        <taxon>Silphidae</taxon>
        <taxon>Nicrophorinae</taxon>
        <taxon>Nicrophorus</taxon>
    </lineage>
</organism>
<gene>
    <name evidence="2" type="primary">LOC108565320</name>
</gene>
<name>A0ABM1N050_NICVS</name>
<evidence type="ECO:0000313" key="1">
    <source>
        <dbReference type="Proteomes" id="UP000695000"/>
    </source>
</evidence>